<evidence type="ECO:0000313" key="8">
    <source>
        <dbReference type="Proteomes" id="UP000031575"/>
    </source>
</evidence>
<gene>
    <name evidence="7" type="ORF">SPBR_09212</name>
</gene>
<proteinExistence type="inferred from homology"/>
<keyword evidence="8" id="KW-1185">Reference proteome</keyword>
<comment type="subcellular location">
    <subcellularLocation>
        <location evidence="1">Membrane</location>
        <topology evidence="1">Multi-pass membrane protein</topology>
    </subcellularLocation>
</comment>
<feature type="transmembrane region" description="Helical" evidence="6">
    <location>
        <begin position="107"/>
        <end position="131"/>
    </location>
</feature>
<evidence type="ECO:0000256" key="5">
    <source>
        <dbReference type="ARBA" id="ARBA00023136"/>
    </source>
</evidence>
<dbReference type="GO" id="GO:0005886">
    <property type="term" value="C:plasma membrane"/>
    <property type="evidence" value="ECO:0007669"/>
    <property type="project" value="TreeGrafter"/>
</dbReference>
<dbReference type="GO" id="GO:0015123">
    <property type="term" value="F:acetate transmembrane transporter activity"/>
    <property type="evidence" value="ECO:0007669"/>
    <property type="project" value="TreeGrafter"/>
</dbReference>
<dbReference type="PANTHER" id="PTHR31123">
    <property type="entry name" value="ACCUMULATION OF DYADS PROTEIN 2-RELATED"/>
    <property type="match status" value="1"/>
</dbReference>
<evidence type="ECO:0000256" key="3">
    <source>
        <dbReference type="ARBA" id="ARBA00022692"/>
    </source>
</evidence>
<protein>
    <recommendedName>
        <fullName evidence="9">Protein alcS</fullName>
    </recommendedName>
</protein>
<name>A0A0C2IYB2_9PEZI</name>
<feature type="transmembrane region" description="Helical" evidence="6">
    <location>
        <begin position="55"/>
        <end position="74"/>
    </location>
</feature>
<evidence type="ECO:0000256" key="2">
    <source>
        <dbReference type="ARBA" id="ARBA00005587"/>
    </source>
</evidence>
<comment type="caution">
    <text evidence="7">The sequence shown here is derived from an EMBL/GenBank/DDBJ whole genome shotgun (WGS) entry which is preliminary data.</text>
</comment>
<dbReference type="Proteomes" id="UP000031575">
    <property type="component" value="Unassembled WGS sequence"/>
</dbReference>
<feature type="transmembrane region" description="Helical" evidence="6">
    <location>
        <begin position="80"/>
        <end position="100"/>
    </location>
</feature>
<organism evidence="7 8">
    <name type="scientific">Sporothrix brasiliensis 5110</name>
    <dbReference type="NCBI Taxonomy" id="1398154"/>
    <lineage>
        <taxon>Eukaryota</taxon>
        <taxon>Fungi</taxon>
        <taxon>Dikarya</taxon>
        <taxon>Ascomycota</taxon>
        <taxon>Pezizomycotina</taxon>
        <taxon>Sordariomycetes</taxon>
        <taxon>Sordariomycetidae</taxon>
        <taxon>Ophiostomatales</taxon>
        <taxon>Ophiostomataceae</taxon>
        <taxon>Sporothrix</taxon>
    </lineage>
</organism>
<dbReference type="Pfam" id="PF01184">
    <property type="entry name" value="Gpr1_Fun34_YaaH"/>
    <property type="match status" value="1"/>
</dbReference>
<comment type="similarity">
    <text evidence="2">Belongs to the acetate uptake transporter (AceTr) (TC 2.A.96) family.</text>
</comment>
<feature type="transmembrane region" description="Helical" evidence="6">
    <location>
        <begin position="179"/>
        <end position="201"/>
    </location>
</feature>
<evidence type="ECO:0000313" key="7">
    <source>
        <dbReference type="EMBL" id="KIH94076.1"/>
    </source>
</evidence>
<dbReference type="VEuPathDB" id="FungiDB:SPBR_09212"/>
<evidence type="ECO:0000256" key="1">
    <source>
        <dbReference type="ARBA" id="ARBA00004141"/>
    </source>
</evidence>
<dbReference type="GeneID" id="63682259"/>
<evidence type="ECO:0000256" key="4">
    <source>
        <dbReference type="ARBA" id="ARBA00022989"/>
    </source>
</evidence>
<dbReference type="InterPro" id="IPR051633">
    <property type="entry name" value="AceTr"/>
</dbReference>
<evidence type="ECO:0008006" key="9">
    <source>
        <dbReference type="Google" id="ProtNLM"/>
    </source>
</evidence>
<feature type="transmembrane region" description="Helical" evidence="6">
    <location>
        <begin position="216"/>
        <end position="236"/>
    </location>
</feature>
<reference evidence="7 8" key="1">
    <citation type="journal article" date="2014" name="BMC Genomics">
        <title>Comparative genomics of the major fungal agents of human and animal Sporotrichosis: Sporothrix schenckii and Sporothrix brasiliensis.</title>
        <authorList>
            <person name="Teixeira M.M."/>
            <person name="de Almeida L.G."/>
            <person name="Kubitschek-Barreira P."/>
            <person name="Alves F.L."/>
            <person name="Kioshima E.S."/>
            <person name="Abadio A.K."/>
            <person name="Fernandes L."/>
            <person name="Derengowski L.S."/>
            <person name="Ferreira K.S."/>
            <person name="Souza R.C."/>
            <person name="Ruiz J.C."/>
            <person name="de Andrade N.C."/>
            <person name="Paes H.C."/>
            <person name="Nicola A.M."/>
            <person name="Albuquerque P."/>
            <person name="Gerber A.L."/>
            <person name="Martins V.P."/>
            <person name="Peconick L.D."/>
            <person name="Neto A.V."/>
            <person name="Chaucanez C.B."/>
            <person name="Silva P.A."/>
            <person name="Cunha O.L."/>
            <person name="de Oliveira F.F."/>
            <person name="dos Santos T.C."/>
            <person name="Barros A.L."/>
            <person name="Soares M.A."/>
            <person name="de Oliveira L.M."/>
            <person name="Marini M.M."/>
            <person name="Villalobos-Duno H."/>
            <person name="Cunha M.M."/>
            <person name="de Hoog S."/>
            <person name="da Silveira J.F."/>
            <person name="Henrissat B."/>
            <person name="Nino-Vega G.A."/>
            <person name="Cisalpino P.S."/>
            <person name="Mora-Montes H.M."/>
            <person name="Almeida S.R."/>
            <person name="Stajich J.E."/>
            <person name="Lopes-Bezerra L.M."/>
            <person name="Vasconcelos A.T."/>
            <person name="Felipe M.S."/>
        </authorList>
    </citation>
    <scope>NUCLEOTIDE SEQUENCE [LARGE SCALE GENOMIC DNA]</scope>
    <source>
        <strain evidence="7 8">5110</strain>
    </source>
</reference>
<accession>A0A0C2IYB2</accession>
<keyword evidence="3 6" id="KW-0812">Transmembrane</keyword>
<dbReference type="EMBL" id="AWTV01000004">
    <property type="protein sequence ID" value="KIH94076.1"/>
    <property type="molecule type" value="Genomic_DNA"/>
</dbReference>
<dbReference type="HOGENOM" id="CLU_051062_4_1_1"/>
<dbReference type="PANTHER" id="PTHR31123:SF4">
    <property type="entry name" value="PROTEIN ALCS"/>
    <property type="match status" value="1"/>
</dbReference>
<keyword evidence="5 6" id="KW-0472">Membrane</keyword>
<dbReference type="InterPro" id="IPR000791">
    <property type="entry name" value="Gpr1/Fun34/SatP-like"/>
</dbReference>
<evidence type="ECO:0000256" key="6">
    <source>
        <dbReference type="SAM" id="Phobius"/>
    </source>
</evidence>
<dbReference type="RefSeq" id="XP_040622086.1">
    <property type="nucleotide sequence ID" value="XM_040767338.1"/>
</dbReference>
<sequence length="267" mass="29082">MSQLNGSSVMDEEKGLNRTQTAVTMSPELFEKLYLTPKVPHAGNNIKRFANPTPLGFMGFVIAGFSFSMILMGWGGSSGAQPIVGIFFFGAMLLIVASIFEWIMGNFFSMLTMGVFGVFWLSFGILLFPTLNLTAPYITADDPTGLASPAWNAGLALFLIVWGFVILTLTIFTLKINVVFVVIYCILIAFSFVMSGCYWRLSHGDVHGAAKLQKAGGALLFAAAALGWYITTIIIAGEMRFPLPLPVGDLSHLWPETNVALTDDKRD</sequence>
<keyword evidence="4 6" id="KW-1133">Transmembrane helix</keyword>
<feature type="transmembrane region" description="Helical" evidence="6">
    <location>
        <begin position="151"/>
        <end position="172"/>
    </location>
</feature>
<dbReference type="AlphaFoldDB" id="A0A0C2IYB2"/>
<dbReference type="OrthoDB" id="3648309at2759"/>